<keyword evidence="2" id="KW-1185">Reference proteome</keyword>
<evidence type="ECO:0000313" key="1">
    <source>
        <dbReference type="EMBL" id="THD18312.1"/>
    </source>
</evidence>
<name>A0A4E0RN39_FASHE</name>
<accession>A0A4E0RN39</accession>
<organism evidence="1 2">
    <name type="scientific">Fasciola hepatica</name>
    <name type="common">Liver fluke</name>
    <dbReference type="NCBI Taxonomy" id="6192"/>
    <lineage>
        <taxon>Eukaryota</taxon>
        <taxon>Metazoa</taxon>
        <taxon>Spiralia</taxon>
        <taxon>Lophotrochozoa</taxon>
        <taxon>Platyhelminthes</taxon>
        <taxon>Trematoda</taxon>
        <taxon>Digenea</taxon>
        <taxon>Plagiorchiida</taxon>
        <taxon>Echinostomata</taxon>
        <taxon>Echinostomatoidea</taxon>
        <taxon>Fasciolidae</taxon>
        <taxon>Fasciola</taxon>
    </lineage>
</organism>
<protein>
    <submittedName>
        <fullName evidence="1">Uncharacterized protein</fullName>
    </submittedName>
</protein>
<evidence type="ECO:0000313" key="2">
    <source>
        <dbReference type="Proteomes" id="UP000230066"/>
    </source>
</evidence>
<proteinExistence type="predicted"/>
<comment type="caution">
    <text evidence="1">The sequence shown here is derived from an EMBL/GenBank/DDBJ whole genome shotgun (WGS) entry which is preliminary data.</text>
</comment>
<dbReference type="EMBL" id="JXXN02015012">
    <property type="protein sequence ID" value="THD18312.1"/>
    <property type="molecule type" value="Genomic_DNA"/>
</dbReference>
<dbReference type="Proteomes" id="UP000230066">
    <property type="component" value="Unassembled WGS sequence"/>
</dbReference>
<reference evidence="1" key="1">
    <citation type="submission" date="2019-03" db="EMBL/GenBank/DDBJ databases">
        <title>Improved annotation for the trematode Fasciola hepatica.</title>
        <authorList>
            <person name="Choi Y.-J."/>
            <person name="Martin J."/>
            <person name="Mitreva M."/>
        </authorList>
    </citation>
    <scope>NUCLEOTIDE SEQUENCE [LARGE SCALE GENOMIC DNA]</scope>
</reference>
<gene>
    <name evidence="1" type="ORF">D915_009571</name>
</gene>
<dbReference type="AlphaFoldDB" id="A0A4E0RN39"/>
<sequence>MSFRGDRISGNLREEMTRKNETFFHSTCALRLSDHNIDKKSLKVCELALRCWFLSENTFNRKNKLSSLLVNKKNHRKKNPSKFSGSGVSSKSNELAILRAFRTRKKGFENLCP</sequence>